<evidence type="ECO:0000313" key="1">
    <source>
        <dbReference type="EMBL" id="KZT11863.1"/>
    </source>
</evidence>
<dbReference type="Proteomes" id="UP000076871">
    <property type="component" value="Unassembled WGS sequence"/>
</dbReference>
<evidence type="ECO:0000313" key="2">
    <source>
        <dbReference type="Proteomes" id="UP000076871"/>
    </source>
</evidence>
<accession>A0A165HKW6</accession>
<dbReference type="EMBL" id="KV427606">
    <property type="protein sequence ID" value="KZT11863.1"/>
    <property type="molecule type" value="Genomic_DNA"/>
</dbReference>
<keyword evidence="2" id="KW-1185">Reference proteome</keyword>
<reference evidence="1 2" key="1">
    <citation type="journal article" date="2016" name="Mol. Biol. Evol.">
        <title>Comparative Genomics of Early-Diverging Mushroom-Forming Fungi Provides Insights into the Origins of Lignocellulose Decay Capabilities.</title>
        <authorList>
            <person name="Nagy L.G."/>
            <person name="Riley R."/>
            <person name="Tritt A."/>
            <person name="Adam C."/>
            <person name="Daum C."/>
            <person name="Floudas D."/>
            <person name="Sun H."/>
            <person name="Yadav J.S."/>
            <person name="Pangilinan J."/>
            <person name="Larsson K.H."/>
            <person name="Matsuura K."/>
            <person name="Barry K."/>
            <person name="Labutti K."/>
            <person name="Kuo R."/>
            <person name="Ohm R.A."/>
            <person name="Bhattacharya S.S."/>
            <person name="Shirouzu T."/>
            <person name="Yoshinaga Y."/>
            <person name="Martin F.M."/>
            <person name="Grigoriev I.V."/>
            <person name="Hibbett D.S."/>
        </authorList>
    </citation>
    <scope>NUCLEOTIDE SEQUENCE [LARGE SCALE GENOMIC DNA]</scope>
    <source>
        <strain evidence="1 2">93-53</strain>
    </source>
</reference>
<dbReference type="InParanoid" id="A0A165HKW6"/>
<organism evidence="1 2">
    <name type="scientific">Laetiporus sulphureus 93-53</name>
    <dbReference type="NCBI Taxonomy" id="1314785"/>
    <lineage>
        <taxon>Eukaryota</taxon>
        <taxon>Fungi</taxon>
        <taxon>Dikarya</taxon>
        <taxon>Basidiomycota</taxon>
        <taxon>Agaricomycotina</taxon>
        <taxon>Agaricomycetes</taxon>
        <taxon>Polyporales</taxon>
        <taxon>Laetiporus</taxon>
    </lineage>
</organism>
<dbReference type="RefSeq" id="XP_040769511.1">
    <property type="nucleotide sequence ID" value="XM_040901386.1"/>
</dbReference>
<dbReference type="AlphaFoldDB" id="A0A165HKW6"/>
<gene>
    <name evidence="1" type="ORF">LAESUDRAFT_155709</name>
</gene>
<name>A0A165HKW6_9APHY</name>
<sequence>MWRSRMINSRMAHLCGIPPLTSYVRGSSPPGCEKAVVFPIDPVFNITSTAKLHQRTYICKWHGREGIRTRTFARAASGIPRCGQHDESTDHFLCLAEHVMMSGYQTQP</sequence>
<dbReference type="GeneID" id="63818418"/>
<proteinExistence type="predicted"/>
<protein>
    <submittedName>
        <fullName evidence="1">Uncharacterized protein</fullName>
    </submittedName>
</protein>